<evidence type="ECO:0000256" key="1">
    <source>
        <dbReference type="ARBA" id="ARBA00007355"/>
    </source>
</evidence>
<evidence type="ECO:0000313" key="3">
    <source>
        <dbReference type="EMBL" id="GFF15000.1"/>
    </source>
</evidence>
<dbReference type="AlphaFoldDB" id="A0A5M3ZE32"/>
<dbReference type="InterPro" id="IPR007763">
    <property type="entry name" value="NDUFA12"/>
</dbReference>
<sequence>MAHHASNSPKTEVSGTSLFMVDGFSEDGSLVGGVYGHVLHNALNVIIEVESEMKWLRTLDPIQRVRDPEAPDSIEQDRLSALHPTPAHRCCQITPKMSTILRTLRNLRRIGLKDYGHQMQRERVTDASATTGDTKAGTLIGVDRYGNKYFENMEEELPLRTRWVDYKQKEYDASQIEPGWHAWISYMVDAPPTADKIMQTGVRSWELPEHRPNLTLSRGAFKTYSTTRPKYSAWTPVAAPRQ</sequence>
<organism evidence="3 4">
    <name type="scientific">Aspergillus terreus</name>
    <dbReference type="NCBI Taxonomy" id="33178"/>
    <lineage>
        <taxon>Eukaryota</taxon>
        <taxon>Fungi</taxon>
        <taxon>Dikarya</taxon>
        <taxon>Ascomycota</taxon>
        <taxon>Pezizomycotina</taxon>
        <taxon>Eurotiomycetes</taxon>
        <taxon>Eurotiomycetidae</taxon>
        <taxon>Eurotiales</taxon>
        <taxon>Aspergillaceae</taxon>
        <taxon>Aspergillus</taxon>
        <taxon>Aspergillus subgen. Circumdati</taxon>
    </lineage>
</organism>
<dbReference type="Pfam" id="PF05071">
    <property type="entry name" value="NDUFA12"/>
    <property type="match status" value="1"/>
</dbReference>
<comment type="caution">
    <text evidence="3">The sequence shown here is derived from an EMBL/GenBank/DDBJ whole genome shotgun (WGS) entry which is preliminary data.</text>
</comment>
<keyword evidence="2" id="KW-0496">Mitochondrion</keyword>
<keyword evidence="2" id="KW-0249">Electron transport</keyword>
<dbReference type="EMBL" id="BLJY01000004">
    <property type="protein sequence ID" value="GFF15000.1"/>
    <property type="molecule type" value="Genomic_DNA"/>
</dbReference>
<keyword evidence="2" id="KW-0999">Mitochondrion inner membrane</keyword>
<keyword evidence="3" id="KW-0830">Ubiquinone</keyword>
<comment type="similarity">
    <text evidence="1 2">Belongs to the complex I NDUFA12 subunit family.</text>
</comment>
<keyword evidence="2" id="KW-0679">Respiratory chain</keyword>
<comment type="subcellular location">
    <subcellularLocation>
        <location evidence="2">Mitochondrion inner membrane</location>
        <topology evidence="2">Peripheral membrane protein</topology>
        <orientation evidence="2">Matrix side</orientation>
    </subcellularLocation>
</comment>
<keyword evidence="2" id="KW-0472">Membrane</keyword>
<dbReference type="PANTHER" id="PTHR12910:SF2">
    <property type="entry name" value="NADH DEHYDROGENASE [UBIQUINONE] 1 ALPHA SUBCOMPLEX SUBUNIT 12"/>
    <property type="match status" value="1"/>
</dbReference>
<dbReference type="VEuPathDB" id="FungiDB:ATEG_09372"/>
<reference evidence="3 4" key="1">
    <citation type="submission" date="2020-01" db="EMBL/GenBank/DDBJ databases">
        <title>Aspergillus terreus IFO 6365 whole genome shotgun sequence.</title>
        <authorList>
            <person name="Kanamasa S."/>
            <person name="Takahashi H."/>
        </authorList>
    </citation>
    <scope>NUCLEOTIDE SEQUENCE [LARGE SCALE GENOMIC DNA]</scope>
    <source>
        <strain evidence="3 4">IFO 6365</strain>
    </source>
</reference>
<name>A0A5M3ZE32_ASPTE</name>
<protein>
    <recommendedName>
        <fullName evidence="2">NADH dehydrogenase [ubiquinone] 1 alpha subcomplex subunit</fullName>
    </recommendedName>
</protein>
<dbReference type="GO" id="GO:0045271">
    <property type="term" value="C:respiratory chain complex I"/>
    <property type="evidence" value="ECO:0007669"/>
    <property type="project" value="InterPro"/>
</dbReference>
<dbReference type="GO" id="GO:0005743">
    <property type="term" value="C:mitochondrial inner membrane"/>
    <property type="evidence" value="ECO:0007669"/>
    <property type="project" value="UniProtKB-SubCell"/>
</dbReference>
<proteinExistence type="inferred from homology"/>
<gene>
    <name evidence="3" type="ORF">ATEIFO6365_0004011900</name>
</gene>
<accession>A0A5M3ZE32</accession>
<keyword evidence="2" id="KW-0813">Transport</keyword>
<dbReference type="PANTHER" id="PTHR12910">
    <property type="entry name" value="NADH-UBIQUINONE OXIDOREDUCTASE SUBUNIT B17.2"/>
    <property type="match status" value="1"/>
</dbReference>
<evidence type="ECO:0000256" key="2">
    <source>
        <dbReference type="RuleBase" id="RU363103"/>
    </source>
</evidence>
<dbReference type="Proteomes" id="UP000452235">
    <property type="component" value="Unassembled WGS sequence"/>
</dbReference>
<evidence type="ECO:0000313" key="4">
    <source>
        <dbReference type="Proteomes" id="UP000452235"/>
    </source>
</evidence>
<comment type="function">
    <text evidence="2">Accessory subunit of the mitochondrial membrane respiratory chain NADH dehydrogenase (Complex I), that is believed not to be involved in catalysis. Complex I functions in the transfer of electrons from NADH to the respiratory chain. The immediate electron acceptor for the enzyme is believed to be ubiquinone.</text>
</comment>
<dbReference type="GO" id="GO:0006979">
    <property type="term" value="P:response to oxidative stress"/>
    <property type="evidence" value="ECO:0007669"/>
    <property type="project" value="TreeGrafter"/>
</dbReference>
<keyword evidence="4" id="KW-1185">Reference proteome</keyword>
<dbReference type="OrthoDB" id="274641at2759"/>